<gene>
    <name evidence="2" type="ORF">PS1_0075</name>
</gene>
<reference evidence="2" key="1">
    <citation type="submission" date="2019-06" db="EMBL/GenBank/DDBJ databases">
        <title>Complete genome sequence of Aeromonas hydrophila bacteriophage PS1.</title>
        <authorList>
            <person name="Rai S."/>
            <person name="Tyagi A."/>
            <person name="Kumar N."/>
            <person name="Singh N."/>
        </authorList>
    </citation>
    <scope>NUCLEOTIDE SEQUENCE [LARGE SCALE GENOMIC DNA]</scope>
</reference>
<feature type="compositionally biased region" description="Basic and acidic residues" evidence="1">
    <location>
        <begin position="1"/>
        <end position="19"/>
    </location>
</feature>
<proteinExistence type="predicted"/>
<evidence type="ECO:0000256" key="1">
    <source>
        <dbReference type="SAM" id="MobiDB-lite"/>
    </source>
</evidence>
<feature type="region of interest" description="Disordered" evidence="1">
    <location>
        <begin position="1"/>
        <end position="40"/>
    </location>
</feature>
<dbReference type="Proteomes" id="UP000317703">
    <property type="component" value="Segment"/>
</dbReference>
<evidence type="ECO:0000313" key="2">
    <source>
        <dbReference type="EMBL" id="QDJ96834.1"/>
    </source>
</evidence>
<protein>
    <submittedName>
        <fullName evidence="2">Uncharacterized protein</fullName>
    </submittedName>
</protein>
<accession>A0A514TUY5</accession>
<name>A0A514TUY5_9CAUD</name>
<organism evidence="2 3">
    <name type="scientific">Aeromonas phage PS1</name>
    <dbReference type="NCBI Taxonomy" id="2591406"/>
    <lineage>
        <taxon>Viruses</taxon>
        <taxon>Duplodnaviria</taxon>
        <taxon>Heunggongvirae</taxon>
        <taxon>Uroviricota</taxon>
        <taxon>Caudoviricetes</taxon>
        <taxon>Chimalliviridae</taxon>
        <taxon>Ferozepurvirus</taxon>
        <taxon>Ferozepurvirus PS1</taxon>
    </lineage>
</organism>
<sequence length="40" mass="4663">MKQKEEPRQSNIEEPRENTNHSFKTACGVNTGLYNRGNRK</sequence>
<keyword evidence="3" id="KW-1185">Reference proteome</keyword>
<evidence type="ECO:0000313" key="3">
    <source>
        <dbReference type="Proteomes" id="UP000317703"/>
    </source>
</evidence>
<dbReference type="EMBL" id="MN032614">
    <property type="protein sequence ID" value="QDJ96834.1"/>
    <property type="molecule type" value="Genomic_DNA"/>
</dbReference>